<feature type="domain" description="UspA" evidence="2">
    <location>
        <begin position="206"/>
        <end position="284"/>
    </location>
</feature>
<name>A0ABS4BDC0_9HYPH</name>
<accession>A0ABS4BDC0</accession>
<proteinExistence type="inferred from homology"/>
<sequence>MEKILACVDGSVYRESVVDHAAWAAKRLGAQVEVVHAIGRREAGGGAFDMSGNLDADERSALMGELSELDEKRAKIALKRGRVLIDEALERLKADGVSDVTSKLRHGDIADTLSELSEDARIVVVGKRGEAADFAKGHLGSNLERVARSAKRPLLVTSRAFKPIEKFLVAFDGGKSSQQIIERLFASPLLKDVPCELFMVGEPSGDAGHRLHEAEKRLRTAGYKVSVFTEEGDAEELIGKKVEHGGIDLVVMGAYGHSRIRNFIVGSTTTEIIRRCTVPALIIR</sequence>
<dbReference type="CDD" id="cd00293">
    <property type="entry name" value="USP-like"/>
    <property type="match status" value="2"/>
</dbReference>
<dbReference type="RefSeq" id="WP_209593162.1">
    <property type="nucleotide sequence ID" value="NZ_JAGJCF010000002.1"/>
</dbReference>
<dbReference type="InterPro" id="IPR006016">
    <property type="entry name" value="UspA"/>
</dbReference>
<evidence type="ECO:0000313" key="3">
    <source>
        <dbReference type="EMBL" id="MBP0614742.1"/>
    </source>
</evidence>
<feature type="domain" description="UspA" evidence="2">
    <location>
        <begin position="2"/>
        <end position="157"/>
    </location>
</feature>
<dbReference type="PANTHER" id="PTHR46268:SF6">
    <property type="entry name" value="UNIVERSAL STRESS PROTEIN UP12"/>
    <property type="match status" value="1"/>
</dbReference>
<dbReference type="Gene3D" id="3.40.50.12370">
    <property type="match status" value="1"/>
</dbReference>
<dbReference type="SUPFAM" id="SSF52402">
    <property type="entry name" value="Adenine nucleotide alpha hydrolases-like"/>
    <property type="match status" value="2"/>
</dbReference>
<dbReference type="InterPro" id="IPR006015">
    <property type="entry name" value="Universal_stress_UspA"/>
</dbReference>
<dbReference type="Pfam" id="PF00582">
    <property type="entry name" value="Usp"/>
    <property type="match status" value="2"/>
</dbReference>
<comment type="similarity">
    <text evidence="1">Belongs to the universal stress protein A family.</text>
</comment>
<evidence type="ECO:0000313" key="4">
    <source>
        <dbReference type="Proteomes" id="UP000678276"/>
    </source>
</evidence>
<reference evidence="3 4" key="1">
    <citation type="submission" date="2021-04" db="EMBL/GenBank/DDBJ databases">
        <title>Whole genome sequence of Jiella sp. KSK16Y-1.</title>
        <authorList>
            <person name="Tuo L."/>
        </authorList>
    </citation>
    <scope>NUCLEOTIDE SEQUENCE [LARGE SCALE GENOMIC DNA]</scope>
    <source>
        <strain evidence="3 4">KSK16Y-1</strain>
    </source>
</reference>
<protein>
    <submittedName>
        <fullName evidence="3">Universal stress protein</fullName>
    </submittedName>
</protein>
<comment type="caution">
    <text evidence="3">The sequence shown here is derived from an EMBL/GenBank/DDBJ whole genome shotgun (WGS) entry which is preliminary data.</text>
</comment>
<dbReference type="PANTHER" id="PTHR46268">
    <property type="entry name" value="STRESS RESPONSE PROTEIN NHAX"/>
    <property type="match status" value="1"/>
</dbReference>
<dbReference type="EMBL" id="JAGJCF010000002">
    <property type="protein sequence ID" value="MBP0614742.1"/>
    <property type="molecule type" value="Genomic_DNA"/>
</dbReference>
<dbReference type="Proteomes" id="UP000678276">
    <property type="component" value="Unassembled WGS sequence"/>
</dbReference>
<evidence type="ECO:0000256" key="1">
    <source>
        <dbReference type="ARBA" id="ARBA00008791"/>
    </source>
</evidence>
<dbReference type="PRINTS" id="PR01438">
    <property type="entry name" value="UNVRSLSTRESS"/>
</dbReference>
<gene>
    <name evidence="3" type="ORF">J6595_04020</name>
</gene>
<organism evidence="3 4">
    <name type="scientific">Jiella mangrovi</name>
    <dbReference type="NCBI Taxonomy" id="2821407"/>
    <lineage>
        <taxon>Bacteria</taxon>
        <taxon>Pseudomonadati</taxon>
        <taxon>Pseudomonadota</taxon>
        <taxon>Alphaproteobacteria</taxon>
        <taxon>Hyphomicrobiales</taxon>
        <taxon>Aurantimonadaceae</taxon>
        <taxon>Jiella</taxon>
    </lineage>
</organism>
<evidence type="ECO:0000259" key="2">
    <source>
        <dbReference type="Pfam" id="PF00582"/>
    </source>
</evidence>
<keyword evidence="4" id="KW-1185">Reference proteome</keyword>